<organism evidence="1 2">
    <name type="scientific">Neisseria musculi</name>
    <dbReference type="NCBI Taxonomy" id="1815583"/>
    <lineage>
        <taxon>Bacteria</taxon>
        <taxon>Pseudomonadati</taxon>
        <taxon>Pseudomonadota</taxon>
        <taxon>Betaproteobacteria</taxon>
        <taxon>Neisseriales</taxon>
        <taxon>Neisseriaceae</taxon>
        <taxon>Neisseria</taxon>
    </lineage>
</organism>
<dbReference type="EMBL" id="CP060414">
    <property type="protein sequence ID" value="QNT59973.1"/>
    <property type="molecule type" value="Genomic_DNA"/>
</dbReference>
<dbReference type="KEGG" id="nmus:H7A79_0981"/>
<protein>
    <submittedName>
        <fullName evidence="1">Uncharacterized protein</fullName>
    </submittedName>
</protein>
<dbReference type="Proteomes" id="UP000516412">
    <property type="component" value="Chromosome"/>
</dbReference>
<name>A0A7H1MEA8_9NEIS</name>
<evidence type="ECO:0000313" key="2">
    <source>
        <dbReference type="Proteomes" id="UP000516412"/>
    </source>
</evidence>
<dbReference type="RefSeq" id="WP_187001270.1">
    <property type="nucleotide sequence ID" value="NZ_CP060414.2"/>
</dbReference>
<accession>A0A7H1MEA8</accession>
<keyword evidence="2" id="KW-1185">Reference proteome</keyword>
<dbReference type="AlphaFoldDB" id="A0A7H1MEA8"/>
<evidence type="ECO:0000313" key="1">
    <source>
        <dbReference type="EMBL" id="QNT59973.1"/>
    </source>
</evidence>
<gene>
    <name evidence="1" type="ORF">H7A79_0981</name>
</gene>
<reference evidence="1" key="1">
    <citation type="submission" date="2024-06" db="EMBL/GenBank/DDBJ databases">
        <title>Complete Genome Sequence of mouse commensal type strain Neisseria musculi.</title>
        <authorList>
            <person name="Thapa E."/>
            <person name="Aluvathingal J."/>
            <person name="Nadendla S."/>
            <person name="Mehta A."/>
            <person name="Tettelin H."/>
            <person name="Weyand N.J."/>
        </authorList>
    </citation>
    <scope>NUCLEOTIDE SEQUENCE</scope>
    <source>
        <strain evidence="1">NW831</strain>
    </source>
</reference>
<proteinExistence type="predicted"/>
<sequence>MYFGFNEFGHCEIIRHDAPVLTEGLYYLKADYADSNPFAWSDGAEVWFSNTPPPSHLHQLQNGEWVLPDGAAAQQLATAKADKLRQLNVAAQACIDAAAETDKLPPFEVQTWALQAAEAKAWAADSTVLTPVLDGIAAARGVPVEQLKTAALQKTLAYEALTAHIAGQRQALQSKIEAASTQAELDKIKIEFTLPDFKVR</sequence>